<keyword evidence="4" id="KW-1185">Reference proteome</keyword>
<gene>
    <name evidence="1" type="ORF">PUW23_16560</name>
    <name evidence="2" type="ORF">PUW25_16385</name>
</gene>
<dbReference type="Proteomes" id="UP001220962">
    <property type="component" value="Chromosome"/>
</dbReference>
<dbReference type="EC" id="2.1.1.-" evidence="1"/>
<name>A0AAX3MU32_9BACL</name>
<dbReference type="Gene3D" id="3.40.50.150">
    <property type="entry name" value="Vaccinia Virus protein VP39"/>
    <property type="match status" value="1"/>
</dbReference>
<dbReference type="CDD" id="cd02440">
    <property type="entry name" value="AdoMet_MTases"/>
    <property type="match status" value="1"/>
</dbReference>
<organism evidence="1 3">
    <name type="scientific">Paenibacillus urinalis</name>
    <dbReference type="NCBI Taxonomy" id="521520"/>
    <lineage>
        <taxon>Bacteria</taxon>
        <taxon>Bacillati</taxon>
        <taxon>Bacillota</taxon>
        <taxon>Bacilli</taxon>
        <taxon>Bacillales</taxon>
        <taxon>Paenibacillaceae</taxon>
        <taxon>Paenibacillus</taxon>
    </lineage>
</organism>
<dbReference type="Pfam" id="PF04445">
    <property type="entry name" value="SAM_MT"/>
    <property type="match status" value="1"/>
</dbReference>
<accession>A0AAX3MU32</accession>
<dbReference type="AlphaFoldDB" id="A0AAX3MU32"/>
<dbReference type="Proteomes" id="UP001221519">
    <property type="component" value="Chromosome"/>
</dbReference>
<dbReference type="PANTHER" id="PTHR36112">
    <property type="entry name" value="RIBOSOMAL RNA SMALL SUBUNIT METHYLTRANSFERASE J"/>
    <property type="match status" value="1"/>
</dbReference>
<proteinExistence type="predicted"/>
<dbReference type="GO" id="GO:0008990">
    <property type="term" value="F:rRNA (guanine-N2-)-methyltransferase activity"/>
    <property type="evidence" value="ECO:0007669"/>
    <property type="project" value="InterPro"/>
</dbReference>
<dbReference type="SUPFAM" id="SSF53335">
    <property type="entry name" value="S-adenosyl-L-methionine-dependent methyltransferases"/>
    <property type="match status" value="1"/>
</dbReference>
<evidence type="ECO:0000313" key="2">
    <source>
        <dbReference type="EMBL" id="WDI00853.1"/>
    </source>
</evidence>
<evidence type="ECO:0000313" key="1">
    <source>
        <dbReference type="EMBL" id="WDH81138.1"/>
    </source>
</evidence>
<reference evidence="1 4" key="1">
    <citation type="submission" date="2023-02" db="EMBL/GenBank/DDBJ databases">
        <title>Pathogen: clinical or host-associated sample.</title>
        <authorList>
            <person name="Hergert J."/>
            <person name="Casey R."/>
            <person name="Wagner J."/>
            <person name="Young E.L."/>
            <person name="Oakeson K.F."/>
        </authorList>
    </citation>
    <scope>NUCLEOTIDE SEQUENCE</scope>
    <source>
        <strain evidence="2 4">2022CK-00829</strain>
        <strain evidence="1">2022CK-00830</strain>
    </source>
</reference>
<dbReference type="InterPro" id="IPR029063">
    <property type="entry name" value="SAM-dependent_MTases_sf"/>
</dbReference>
<protein>
    <submittedName>
        <fullName evidence="1">Class I SAM-dependent methyltransferase</fullName>
        <ecNumber evidence="1">2.1.1.-</ecNumber>
    </submittedName>
</protein>
<sequence length="263" mass="28979">MIITTGDTNAKTLAERAVRLAEVTHSSYVQRNKASLAKLSEQYGDEDIIVVVTNGVRLIRPGEPVLEFHPSMGFVRAKRVLKGESDPMLEAAKFQKGDSVLDCTAGLGTDSLVFAVAAGGEGHVTACESSHTLYTILLEGMRYYRSGNGRVDEALRSIQVKHSNHLELLRSMSDNSVDVVYFDPMFREPVMDSSAIRPLRRYANSAPLALESITEAKRVARKTVVMKEKRDSGEFARLGFSTVNRAHSKTVYGVIELDRNSKA</sequence>
<dbReference type="EMBL" id="CP118108">
    <property type="protein sequence ID" value="WDI00853.1"/>
    <property type="molecule type" value="Genomic_DNA"/>
</dbReference>
<evidence type="ECO:0000313" key="4">
    <source>
        <dbReference type="Proteomes" id="UP001221519"/>
    </source>
</evidence>
<dbReference type="RefSeq" id="WP_047910670.1">
    <property type="nucleotide sequence ID" value="NZ_CP118101.1"/>
</dbReference>
<evidence type="ECO:0000313" key="3">
    <source>
        <dbReference type="Proteomes" id="UP001220962"/>
    </source>
</evidence>
<dbReference type="EMBL" id="CP118101">
    <property type="protein sequence ID" value="WDH81138.1"/>
    <property type="molecule type" value="Genomic_DNA"/>
</dbReference>
<keyword evidence="1" id="KW-0489">Methyltransferase</keyword>
<keyword evidence="1" id="KW-0808">Transferase</keyword>
<dbReference type="PANTHER" id="PTHR36112:SF1">
    <property type="entry name" value="RIBOSOMAL RNA SMALL SUBUNIT METHYLTRANSFERASE J"/>
    <property type="match status" value="1"/>
</dbReference>
<dbReference type="InterPro" id="IPR007536">
    <property type="entry name" value="16SrRNA_methylTrfase_J"/>
</dbReference>